<accession>A0AAX3T1V6</accession>
<dbReference type="Gene3D" id="3.40.390.10">
    <property type="entry name" value="Collagenase (Catalytic Domain)"/>
    <property type="match status" value="1"/>
</dbReference>
<reference evidence="1" key="1">
    <citation type="journal article" date="2022" name="Data Brief">
        <title>Draft genome sequence data of Gordonia hongkongensis strain EUFUS-Z928 isolated from the octocoral Eunicea fusca.</title>
        <authorList>
            <person name="Sanchez-Suarez J."/>
            <person name="Diaz L."/>
            <person name="Melo-Bolivar J."/>
            <person name="Villamil L."/>
        </authorList>
    </citation>
    <scope>NUCLEOTIDE SEQUENCE</scope>
    <source>
        <strain evidence="1">EUFUS-Z928</strain>
    </source>
</reference>
<dbReference type="SUPFAM" id="SSF55486">
    <property type="entry name" value="Metalloproteases ('zincins'), catalytic domain"/>
    <property type="match status" value="1"/>
</dbReference>
<dbReference type="AlphaFoldDB" id="A0AAX3T1V6"/>
<dbReference type="InterPro" id="IPR013207">
    <property type="entry name" value="LGFP"/>
</dbReference>
<dbReference type="Proteomes" id="UP001152308">
    <property type="component" value="Unassembled WGS sequence"/>
</dbReference>
<dbReference type="EMBL" id="JAKJLQ010000022">
    <property type="protein sequence ID" value="MDF6103361.1"/>
    <property type="molecule type" value="Genomic_DNA"/>
</dbReference>
<evidence type="ECO:0008006" key="5">
    <source>
        <dbReference type="Google" id="ProtNLM"/>
    </source>
</evidence>
<dbReference type="Pfam" id="PF08310">
    <property type="entry name" value="LGFP"/>
    <property type="match status" value="2"/>
</dbReference>
<evidence type="ECO:0000313" key="1">
    <source>
        <dbReference type="EMBL" id="MDF6103361.1"/>
    </source>
</evidence>
<organism evidence="2 4">
    <name type="scientific">Gordonia hongkongensis</name>
    <dbReference type="NCBI Taxonomy" id="1701090"/>
    <lineage>
        <taxon>Bacteria</taxon>
        <taxon>Bacillati</taxon>
        <taxon>Actinomycetota</taxon>
        <taxon>Actinomycetes</taxon>
        <taxon>Mycobacteriales</taxon>
        <taxon>Gordoniaceae</taxon>
        <taxon>Gordonia</taxon>
    </lineage>
</organism>
<evidence type="ECO:0000313" key="2">
    <source>
        <dbReference type="EMBL" id="WFP23120.1"/>
    </source>
</evidence>
<evidence type="ECO:0000313" key="4">
    <source>
        <dbReference type="Proteomes" id="UP001213504"/>
    </source>
</evidence>
<dbReference type="EMBL" id="CP121270">
    <property type="protein sequence ID" value="WFP23120.1"/>
    <property type="molecule type" value="Genomic_DNA"/>
</dbReference>
<dbReference type="RefSeq" id="WP_189340051.1">
    <property type="nucleotide sequence ID" value="NZ_CP121270.1"/>
</dbReference>
<name>A0AAX3T1V6_9ACTN</name>
<evidence type="ECO:0000313" key="3">
    <source>
        <dbReference type="Proteomes" id="UP001152308"/>
    </source>
</evidence>
<reference evidence="1" key="2">
    <citation type="submission" date="2022-01" db="EMBL/GenBank/DDBJ databases">
        <authorList>
            <person name="Sanchez-Suarez J."/>
            <person name="Villamil L."/>
            <person name="Diaz L.E."/>
        </authorList>
    </citation>
    <scope>NUCLEOTIDE SEQUENCE</scope>
    <source>
        <strain evidence="1">EUFUS-Z928</strain>
    </source>
</reference>
<gene>
    <name evidence="1" type="ORF">L2299_20150</name>
    <name evidence="2" type="ORF">P9A14_13065</name>
</gene>
<dbReference type="InterPro" id="IPR024079">
    <property type="entry name" value="MetalloPept_cat_dom_sf"/>
</dbReference>
<dbReference type="GO" id="GO:0008237">
    <property type="term" value="F:metallopeptidase activity"/>
    <property type="evidence" value="ECO:0007669"/>
    <property type="project" value="InterPro"/>
</dbReference>
<keyword evidence="3" id="KW-1185">Reference proteome</keyword>
<dbReference type="Proteomes" id="UP001213504">
    <property type="component" value="Chromosome"/>
</dbReference>
<protein>
    <recommendedName>
        <fullName evidence="5">Peptidase M10 metallopeptidase domain-containing protein</fullName>
    </recommendedName>
</protein>
<sequence>MKVVTVRRFGIALASLVIAALMWIGAGAVRADVFHGYWIYGKIHEEYEQAGGYNFFGNATIPESNTQNGGKFQKFVKNSSIYWHSAVAGGHANQIGGLIRDAWGRVGWETGYLGYPITREFGVNGGRANHMVAGSIYYSATTGAKNVWLGIRDVWADSGWENGRFKFPTEDTRTTTCSVWAQDFQGGTVLYKDTGVGGYFLPNNDVDGQRLAYSTGGGFLYGAELQSAVNSWNQLSPITVAPVGVFEVADVAISTENRSDVSWSGLHTRYNAPLTSTIQINMHYVQGYSSARRAGVIAHEIGHALGLFHTCSNDLMADNDGARGTSYTPTGLTRDLYHNKWGF</sequence>
<reference evidence="2" key="3">
    <citation type="submission" date="2023-04" db="EMBL/GenBank/DDBJ databases">
        <title>Complete genome sequence of a phthalic acid esters degrading bacterial strain.</title>
        <authorList>
            <person name="Weng L."/>
            <person name="Jia Y."/>
            <person name="Ren L."/>
        </authorList>
    </citation>
    <scope>NUCLEOTIDE SEQUENCE</scope>
    <source>
        <strain evidence="2">RL-LY01</strain>
    </source>
</reference>
<proteinExistence type="predicted"/>